<evidence type="ECO:0000313" key="2">
    <source>
        <dbReference type="Proteomes" id="UP000072421"/>
    </source>
</evidence>
<dbReference type="Proteomes" id="UP000072421">
    <property type="component" value="Chromosome"/>
</dbReference>
<dbReference type="PATRIC" id="fig|158899.10.peg.3078"/>
<dbReference type="AlphaFoldDB" id="A0A127PD58"/>
<dbReference type="EMBL" id="CP013232">
    <property type="protein sequence ID" value="AMO95738.1"/>
    <property type="molecule type" value="Genomic_DNA"/>
</dbReference>
<gene>
    <name evidence="1" type="ORF">CFter6_3086</name>
</gene>
<organism evidence="1">
    <name type="scientific">Collimonas fungivorans</name>
    <dbReference type="NCBI Taxonomy" id="158899"/>
    <lineage>
        <taxon>Bacteria</taxon>
        <taxon>Pseudomonadati</taxon>
        <taxon>Pseudomonadota</taxon>
        <taxon>Betaproteobacteria</taxon>
        <taxon>Burkholderiales</taxon>
        <taxon>Oxalobacteraceae</taxon>
        <taxon>Collimonas</taxon>
    </lineage>
</organism>
<sequence length="131" mass="14400">MKCDASSSACAALLQVLQQGRAEHFLPDLMHGHAARQQGFALKLHARNDIGGGWCAKLCPAVPVHAGIKFPLAEIGEFGECIFCWRRAADATISLLMYLKDNNKIPSKNTFVDSNLKTHKTSTFLQKNKMS</sequence>
<protein>
    <submittedName>
        <fullName evidence="1">Uncharacterized protein</fullName>
    </submittedName>
</protein>
<proteinExistence type="predicted"/>
<name>A0A127PD58_9BURK</name>
<evidence type="ECO:0000313" key="1">
    <source>
        <dbReference type="EMBL" id="AMO95738.1"/>
    </source>
</evidence>
<reference evidence="1 2" key="1">
    <citation type="submission" date="2015-11" db="EMBL/GenBank/DDBJ databases">
        <title>Exploring the genomic traits of fungus-feeding bacterial genus Collimonas.</title>
        <authorList>
            <person name="Song C."/>
            <person name="Schmidt R."/>
            <person name="de Jager V."/>
            <person name="Krzyzanowska D."/>
            <person name="Jongedijk E."/>
            <person name="Cankar K."/>
            <person name="Beekwilder J."/>
            <person name="van Veen A."/>
            <person name="de Boer W."/>
            <person name="van Veen J.A."/>
            <person name="Garbeva P."/>
        </authorList>
    </citation>
    <scope>NUCLEOTIDE SEQUENCE [LARGE SCALE GENOMIC DNA]</scope>
    <source>
        <strain evidence="1 2">Ter6</strain>
    </source>
</reference>
<accession>A0A127PD58</accession>
<dbReference type="RefSeq" id="WP_150118771.1">
    <property type="nucleotide sequence ID" value="NZ_CP013232.1"/>
</dbReference>
<dbReference type="OrthoDB" id="9977394at2"/>